<dbReference type="AlphaFoldDB" id="A0A1G1W412"/>
<dbReference type="Gene3D" id="3.90.550.10">
    <property type="entry name" value="Spore Coat Polysaccharide Biosynthesis Protein SpsA, Chain A"/>
    <property type="match status" value="1"/>
</dbReference>
<gene>
    <name evidence="2" type="ORF">A3A65_04415</name>
</gene>
<organism evidence="2 3">
    <name type="scientific">Candidatus Chisholmbacteria bacterium RIFCSPLOWO2_01_FULL_49_14</name>
    <dbReference type="NCBI Taxonomy" id="1797593"/>
    <lineage>
        <taxon>Bacteria</taxon>
        <taxon>Candidatus Chisholmiibacteriota</taxon>
    </lineage>
</organism>
<comment type="caution">
    <text evidence="2">The sequence shown here is derived from an EMBL/GenBank/DDBJ whole genome shotgun (WGS) entry which is preliminary data.</text>
</comment>
<dbReference type="InterPro" id="IPR001173">
    <property type="entry name" value="Glyco_trans_2-like"/>
</dbReference>
<dbReference type="Proteomes" id="UP000176723">
    <property type="component" value="Unassembled WGS sequence"/>
</dbReference>
<reference evidence="2 3" key="1">
    <citation type="journal article" date="2016" name="Nat. Commun.">
        <title>Thousands of microbial genomes shed light on interconnected biogeochemical processes in an aquifer system.</title>
        <authorList>
            <person name="Anantharaman K."/>
            <person name="Brown C.T."/>
            <person name="Hug L.A."/>
            <person name="Sharon I."/>
            <person name="Castelle C.J."/>
            <person name="Probst A.J."/>
            <person name="Thomas B.C."/>
            <person name="Singh A."/>
            <person name="Wilkins M.J."/>
            <person name="Karaoz U."/>
            <person name="Brodie E.L."/>
            <person name="Williams K.H."/>
            <person name="Hubbard S.S."/>
            <person name="Banfield J.F."/>
        </authorList>
    </citation>
    <scope>NUCLEOTIDE SEQUENCE [LARGE SCALE GENOMIC DNA]</scope>
</reference>
<evidence type="ECO:0000259" key="1">
    <source>
        <dbReference type="Pfam" id="PF00535"/>
    </source>
</evidence>
<proteinExistence type="predicted"/>
<dbReference type="PANTHER" id="PTHR48090">
    <property type="entry name" value="UNDECAPRENYL-PHOSPHATE 4-DEOXY-4-FORMAMIDO-L-ARABINOSE TRANSFERASE-RELATED"/>
    <property type="match status" value="1"/>
</dbReference>
<protein>
    <recommendedName>
        <fullName evidence="1">Glycosyltransferase 2-like domain-containing protein</fullName>
    </recommendedName>
</protein>
<dbReference type="STRING" id="1797593.A3A65_04415"/>
<evidence type="ECO:0000313" key="3">
    <source>
        <dbReference type="Proteomes" id="UP000176723"/>
    </source>
</evidence>
<dbReference type="Pfam" id="PF00535">
    <property type="entry name" value="Glycos_transf_2"/>
    <property type="match status" value="1"/>
</dbReference>
<accession>A0A1G1W412</accession>
<name>A0A1G1W412_9BACT</name>
<dbReference type="CDD" id="cd04179">
    <property type="entry name" value="DPM_DPG-synthase_like"/>
    <property type="match status" value="1"/>
</dbReference>
<sequence length="252" mass="29097">MEEEYSMKNKPVIVVVMPAYNAQKTLEKTYRDVPKDVVSEIILVDDGSRDKTVELARKLQIKTFVHPNNLGYGGNQKTCYWEALKLDPDVVIMIHPDYQYDATLIPEMIRPILQNRYDMMFGSRIRTRKEALEGGMPAMKYFFNRLYTIGANILLGVNFSEHMSGMRAYSRKTLKTVPFQRFTNDFAFDQQFTVSAISFGLRIGELPIPVRFYEESSSIRFIPGLKFGIESLVILTQYLAHKSGMVKNKMFK</sequence>
<dbReference type="SUPFAM" id="SSF53448">
    <property type="entry name" value="Nucleotide-diphospho-sugar transferases"/>
    <property type="match status" value="1"/>
</dbReference>
<dbReference type="PANTHER" id="PTHR48090:SF7">
    <property type="entry name" value="RFBJ PROTEIN"/>
    <property type="match status" value="1"/>
</dbReference>
<dbReference type="InterPro" id="IPR050256">
    <property type="entry name" value="Glycosyltransferase_2"/>
</dbReference>
<dbReference type="InterPro" id="IPR029044">
    <property type="entry name" value="Nucleotide-diphossugar_trans"/>
</dbReference>
<dbReference type="EMBL" id="MHCL01000003">
    <property type="protein sequence ID" value="OGY22371.1"/>
    <property type="molecule type" value="Genomic_DNA"/>
</dbReference>
<evidence type="ECO:0000313" key="2">
    <source>
        <dbReference type="EMBL" id="OGY22371.1"/>
    </source>
</evidence>
<feature type="domain" description="Glycosyltransferase 2-like" evidence="1">
    <location>
        <begin position="15"/>
        <end position="175"/>
    </location>
</feature>